<dbReference type="AlphaFoldDB" id="A0A7R9YQK3"/>
<dbReference type="Gene3D" id="2.40.50.140">
    <property type="entry name" value="Nucleic acid-binding proteins"/>
    <property type="match status" value="1"/>
</dbReference>
<keyword evidence="3" id="KW-0235">DNA replication</keyword>
<dbReference type="InterPro" id="IPR040260">
    <property type="entry name" value="RFA2-like"/>
</dbReference>
<accession>A0A7R9YQK3</accession>
<dbReference type="Gene3D" id="1.10.10.10">
    <property type="entry name" value="Winged helix-like DNA-binding domain superfamily/Winged helix DNA-binding domain"/>
    <property type="match status" value="1"/>
</dbReference>
<dbReference type="InterPro" id="IPR036390">
    <property type="entry name" value="WH_DNA-bd_sf"/>
</dbReference>
<dbReference type="GO" id="GO:0006260">
    <property type="term" value="P:DNA replication"/>
    <property type="evidence" value="ECO:0007669"/>
    <property type="project" value="UniProtKB-KW"/>
</dbReference>
<dbReference type="Pfam" id="PF08784">
    <property type="entry name" value="RPA_C"/>
    <property type="match status" value="1"/>
</dbReference>
<protein>
    <recommendedName>
        <fullName evidence="6">Replication protein A C-terminal domain-containing protein</fullName>
    </recommendedName>
</protein>
<keyword evidence="4" id="KW-0238">DNA-binding</keyword>
<comment type="subcellular location">
    <subcellularLocation>
        <location evidence="1">Nucleus</location>
    </subcellularLocation>
</comment>
<evidence type="ECO:0000256" key="1">
    <source>
        <dbReference type="ARBA" id="ARBA00004123"/>
    </source>
</evidence>
<name>A0A7R9YQK3_9CHLO</name>
<dbReference type="GO" id="GO:0000724">
    <property type="term" value="P:double-strand break repair via homologous recombination"/>
    <property type="evidence" value="ECO:0007669"/>
    <property type="project" value="TreeGrafter"/>
</dbReference>
<reference evidence="7" key="1">
    <citation type="submission" date="2021-01" db="EMBL/GenBank/DDBJ databases">
        <authorList>
            <person name="Corre E."/>
            <person name="Pelletier E."/>
            <person name="Niang G."/>
            <person name="Scheremetjew M."/>
            <person name="Finn R."/>
            <person name="Kale V."/>
            <person name="Holt S."/>
            <person name="Cochrane G."/>
            <person name="Meng A."/>
            <person name="Brown T."/>
            <person name="Cohen L."/>
        </authorList>
    </citation>
    <scope>NUCLEOTIDE SEQUENCE</scope>
    <source>
        <strain evidence="7">CCMP219</strain>
    </source>
</reference>
<gene>
    <name evidence="7" type="ORF">CEUR00632_LOCUS113</name>
</gene>
<evidence type="ECO:0000313" key="7">
    <source>
        <dbReference type="EMBL" id="CAD8280078.1"/>
    </source>
</evidence>
<dbReference type="GO" id="GO:0003697">
    <property type="term" value="F:single-stranded DNA binding"/>
    <property type="evidence" value="ECO:0007669"/>
    <property type="project" value="TreeGrafter"/>
</dbReference>
<dbReference type="InterPro" id="IPR012340">
    <property type="entry name" value="NA-bd_OB-fold"/>
</dbReference>
<dbReference type="InterPro" id="IPR014892">
    <property type="entry name" value="RPA_C"/>
</dbReference>
<comment type="similarity">
    <text evidence="2">Belongs to the replication factor A protein 2 family.</text>
</comment>
<evidence type="ECO:0000256" key="2">
    <source>
        <dbReference type="ARBA" id="ARBA00007815"/>
    </source>
</evidence>
<proteinExistence type="inferred from homology"/>
<evidence type="ECO:0000256" key="5">
    <source>
        <dbReference type="ARBA" id="ARBA00023242"/>
    </source>
</evidence>
<dbReference type="GO" id="GO:0035861">
    <property type="term" value="C:site of double-strand break"/>
    <property type="evidence" value="ECO:0007669"/>
    <property type="project" value="TreeGrafter"/>
</dbReference>
<sequence length="280" mass="29765">MAEHFGGFPLGASQFAGGGFVPSPAPGADNAYGGSAQKASRPMSQTMRDVTVRQLISAESSASGDNVFKVDGVELTTFFIVGRIVNRMDSNTTLKLKVDDGTGVMEVVYFMDGDGDLVNPSSRDWVVNSYVRVCGSMRLQDQQKSMMVFNIKLVKDFNEVTYHNLQCIFQHLHLTKGAAAPPAAGPQPVFPASVPAGGGYQGAASAAGHGDMSKLQGDVLSVYSGAIPDTGLHVDEAFSRLAARGMHITRQQVVNAVEALTNDGLLYSTTDDHHHKPTAM</sequence>
<dbReference type="InterPro" id="IPR014646">
    <property type="entry name" value="Rfa2/RPA32"/>
</dbReference>
<dbReference type="SUPFAM" id="SSF46785">
    <property type="entry name" value="Winged helix' DNA-binding domain"/>
    <property type="match status" value="1"/>
</dbReference>
<dbReference type="EMBL" id="HBEC01000194">
    <property type="protein sequence ID" value="CAD8280078.1"/>
    <property type="molecule type" value="Transcribed_RNA"/>
</dbReference>
<evidence type="ECO:0000256" key="4">
    <source>
        <dbReference type="ARBA" id="ARBA00023125"/>
    </source>
</evidence>
<organism evidence="7">
    <name type="scientific">Chlamydomonas euryale</name>
    <dbReference type="NCBI Taxonomy" id="1486919"/>
    <lineage>
        <taxon>Eukaryota</taxon>
        <taxon>Viridiplantae</taxon>
        <taxon>Chlorophyta</taxon>
        <taxon>core chlorophytes</taxon>
        <taxon>Chlorophyceae</taxon>
        <taxon>CS clade</taxon>
        <taxon>Chlamydomonadales</taxon>
        <taxon>Chlamydomonadaceae</taxon>
        <taxon>Chlamydomonas</taxon>
    </lineage>
</organism>
<dbReference type="PANTHER" id="PTHR13989">
    <property type="entry name" value="REPLICATION PROTEIN A-RELATED"/>
    <property type="match status" value="1"/>
</dbReference>
<dbReference type="SUPFAM" id="SSF50249">
    <property type="entry name" value="Nucleic acid-binding proteins"/>
    <property type="match status" value="1"/>
</dbReference>
<dbReference type="CDD" id="cd04478">
    <property type="entry name" value="RPA2_DBD_D"/>
    <property type="match status" value="1"/>
</dbReference>
<dbReference type="GO" id="GO:0006289">
    <property type="term" value="P:nucleotide-excision repair"/>
    <property type="evidence" value="ECO:0007669"/>
    <property type="project" value="TreeGrafter"/>
</dbReference>
<evidence type="ECO:0000256" key="3">
    <source>
        <dbReference type="ARBA" id="ARBA00022705"/>
    </source>
</evidence>
<dbReference type="PIRSF" id="PIRSF036949">
    <property type="entry name" value="RPA32"/>
    <property type="match status" value="1"/>
</dbReference>
<dbReference type="PANTHER" id="PTHR13989:SF16">
    <property type="entry name" value="REPLICATION PROTEIN A2"/>
    <property type="match status" value="1"/>
</dbReference>
<dbReference type="GO" id="GO:0000781">
    <property type="term" value="C:chromosome, telomeric region"/>
    <property type="evidence" value="ECO:0007669"/>
    <property type="project" value="TreeGrafter"/>
</dbReference>
<keyword evidence="5" id="KW-0539">Nucleus</keyword>
<dbReference type="InterPro" id="IPR036388">
    <property type="entry name" value="WH-like_DNA-bd_sf"/>
</dbReference>
<dbReference type="GO" id="GO:0005662">
    <property type="term" value="C:DNA replication factor A complex"/>
    <property type="evidence" value="ECO:0007669"/>
    <property type="project" value="TreeGrafter"/>
</dbReference>
<evidence type="ECO:0000259" key="6">
    <source>
        <dbReference type="Pfam" id="PF08784"/>
    </source>
</evidence>
<feature type="domain" description="Replication protein A C-terminal" evidence="6">
    <location>
        <begin position="171"/>
        <end position="273"/>
    </location>
</feature>